<dbReference type="PANTHER" id="PTHR37543:SF1">
    <property type="entry name" value="CCCH ZINC FINGER DNA BINDING PROTEIN (AFU_ORTHOLOGUE AFUA_5G12760)"/>
    <property type="match status" value="1"/>
</dbReference>
<feature type="region of interest" description="Disordered" evidence="2">
    <location>
        <begin position="63"/>
        <end position="91"/>
    </location>
</feature>
<dbReference type="EMBL" id="VDMD01000002">
    <property type="protein sequence ID" value="TRM68233.1"/>
    <property type="molecule type" value="Genomic_DNA"/>
</dbReference>
<dbReference type="STRING" id="97359.A0A550CTX4"/>
<evidence type="ECO:0000256" key="2">
    <source>
        <dbReference type="SAM" id="MobiDB-lite"/>
    </source>
</evidence>
<dbReference type="GO" id="GO:0008270">
    <property type="term" value="F:zinc ion binding"/>
    <property type="evidence" value="ECO:0007669"/>
    <property type="project" value="UniProtKB-KW"/>
</dbReference>
<gene>
    <name evidence="4" type="ORF">BD626DRAFT_481144</name>
</gene>
<keyword evidence="1" id="KW-0863">Zinc-finger</keyword>
<accession>A0A550CTX4</accession>
<dbReference type="PROSITE" id="PS50103">
    <property type="entry name" value="ZF_C3H1"/>
    <property type="match status" value="1"/>
</dbReference>
<comment type="caution">
    <text evidence="4">The sequence shown here is derived from an EMBL/GenBank/DDBJ whole genome shotgun (WGS) entry which is preliminary data.</text>
</comment>
<evidence type="ECO:0000313" key="4">
    <source>
        <dbReference type="EMBL" id="TRM68233.1"/>
    </source>
</evidence>
<dbReference type="Proteomes" id="UP000320762">
    <property type="component" value="Unassembled WGS sequence"/>
</dbReference>
<dbReference type="OrthoDB" id="2270193at2759"/>
<name>A0A550CTX4_9AGAR</name>
<feature type="domain" description="C3H1-type" evidence="3">
    <location>
        <begin position="143"/>
        <end position="171"/>
    </location>
</feature>
<feature type="compositionally biased region" description="Low complexity" evidence="2">
    <location>
        <begin position="208"/>
        <end position="219"/>
    </location>
</feature>
<dbReference type="AlphaFoldDB" id="A0A550CTX4"/>
<organism evidence="4 5">
    <name type="scientific">Schizophyllum amplum</name>
    <dbReference type="NCBI Taxonomy" id="97359"/>
    <lineage>
        <taxon>Eukaryota</taxon>
        <taxon>Fungi</taxon>
        <taxon>Dikarya</taxon>
        <taxon>Basidiomycota</taxon>
        <taxon>Agaricomycotina</taxon>
        <taxon>Agaricomycetes</taxon>
        <taxon>Agaricomycetidae</taxon>
        <taxon>Agaricales</taxon>
        <taxon>Schizophyllaceae</taxon>
        <taxon>Schizophyllum</taxon>
    </lineage>
</organism>
<dbReference type="PANTHER" id="PTHR37543">
    <property type="entry name" value="CCCH ZINC FINGER DNA BINDING PROTEIN (AFU_ORTHOLOGUE AFUA_5G12760)"/>
    <property type="match status" value="1"/>
</dbReference>
<evidence type="ECO:0000256" key="1">
    <source>
        <dbReference type="PROSITE-ProRule" id="PRU00723"/>
    </source>
</evidence>
<keyword evidence="1" id="KW-0862">Zinc</keyword>
<keyword evidence="1" id="KW-0479">Metal-binding</keyword>
<evidence type="ECO:0000259" key="3">
    <source>
        <dbReference type="PROSITE" id="PS50103"/>
    </source>
</evidence>
<dbReference type="InterPro" id="IPR000571">
    <property type="entry name" value="Znf_CCCH"/>
</dbReference>
<sequence length="219" mass="25011">MAENVSPPLPAKFDQLICPLRDEYDKLHKLLAARDEEIDRLRGERDLYKNAYESVNARNAARVTARSASDYATEDKEIPTPRSSPGRSVAPRLRLDSSRPLWKNEPRPCNDFYLLDDCHHPNCIYSHDYDITPREKEIIREGLKKAVPCAEVMRGDPCSWGEKCLYGHACPNGPTCWYNKNGRCHYKGADMHKEEDAGSQKLNIRPTSRSWRSLSGSFS</sequence>
<keyword evidence="5" id="KW-1185">Reference proteome</keyword>
<protein>
    <recommendedName>
        <fullName evidence="3">C3H1-type domain-containing protein</fullName>
    </recommendedName>
</protein>
<feature type="zinc finger region" description="C3H1-type" evidence="1">
    <location>
        <begin position="143"/>
        <end position="171"/>
    </location>
</feature>
<proteinExistence type="predicted"/>
<evidence type="ECO:0000313" key="5">
    <source>
        <dbReference type="Proteomes" id="UP000320762"/>
    </source>
</evidence>
<feature type="region of interest" description="Disordered" evidence="2">
    <location>
        <begin position="195"/>
        <end position="219"/>
    </location>
</feature>
<reference evidence="4 5" key="1">
    <citation type="journal article" date="2019" name="New Phytol.">
        <title>Comparative genomics reveals unique wood-decay strategies and fruiting body development in the Schizophyllaceae.</title>
        <authorList>
            <person name="Almasi E."/>
            <person name="Sahu N."/>
            <person name="Krizsan K."/>
            <person name="Balint B."/>
            <person name="Kovacs G.M."/>
            <person name="Kiss B."/>
            <person name="Cseklye J."/>
            <person name="Drula E."/>
            <person name="Henrissat B."/>
            <person name="Nagy I."/>
            <person name="Chovatia M."/>
            <person name="Adam C."/>
            <person name="LaButti K."/>
            <person name="Lipzen A."/>
            <person name="Riley R."/>
            <person name="Grigoriev I.V."/>
            <person name="Nagy L.G."/>
        </authorList>
    </citation>
    <scope>NUCLEOTIDE SEQUENCE [LARGE SCALE GENOMIC DNA]</scope>
    <source>
        <strain evidence="4 5">NL-1724</strain>
    </source>
</reference>